<name>A0A1V8NZK9_CITBR</name>
<dbReference type="EMBL" id="NAEW01000004">
    <property type="protein sequence ID" value="OQM41875.1"/>
    <property type="molecule type" value="Genomic_DNA"/>
</dbReference>
<dbReference type="RefSeq" id="WP_048214553.1">
    <property type="nucleotide sequence ID" value="NZ_CP077405.1"/>
</dbReference>
<reference evidence="1 2" key="1">
    <citation type="submission" date="2017-03" db="EMBL/GenBank/DDBJ databases">
        <authorList>
            <person name="Afonso C.L."/>
            <person name="Miller P.J."/>
            <person name="Scott M.A."/>
            <person name="Spackman E."/>
            <person name="Goraichik I."/>
            <person name="Dimitrov K.M."/>
            <person name="Suarez D.L."/>
            <person name="Swayne D.E."/>
        </authorList>
    </citation>
    <scope>NUCLEOTIDE SEQUENCE [LARGE SCALE GENOMIC DNA]</scope>
    <source>
        <strain evidence="1 2">ATCC 51113</strain>
    </source>
</reference>
<evidence type="ECO:0000313" key="2">
    <source>
        <dbReference type="Proteomes" id="UP000192573"/>
    </source>
</evidence>
<proteinExistence type="predicted"/>
<protein>
    <submittedName>
        <fullName evidence="1">Uncharacterized protein</fullName>
    </submittedName>
</protein>
<dbReference type="Proteomes" id="UP000192573">
    <property type="component" value="Unassembled WGS sequence"/>
</dbReference>
<gene>
    <name evidence="1" type="ORF">BZK42_10005</name>
</gene>
<sequence length="72" mass="8373">MMTDTVVLNKDETSSMLMSWAHDITCCSSSLWLLLERMTSEEEIREHALITLVVKTLEEVNEQINNFEIKQL</sequence>
<evidence type="ECO:0000313" key="1">
    <source>
        <dbReference type="EMBL" id="OQM41875.1"/>
    </source>
</evidence>
<accession>A0A1V8NZK9</accession>
<comment type="caution">
    <text evidence="1">The sequence shown here is derived from an EMBL/GenBank/DDBJ whole genome shotgun (WGS) entry which is preliminary data.</text>
</comment>
<organism evidence="1 2">
    <name type="scientific">Citrobacter braakii</name>
    <dbReference type="NCBI Taxonomy" id="57706"/>
    <lineage>
        <taxon>Bacteria</taxon>
        <taxon>Pseudomonadati</taxon>
        <taxon>Pseudomonadota</taxon>
        <taxon>Gammaproteobacteria</taxon>
        <taxon>Enterobacterales</taxon>
        <taxon>Enterobacteriaceae</taxon>
        <taxon>Citrobacter</taxon>
        <taxon>Citrobacter freundii complex</taxon>
    </lineage>
</organism>
<dbReference type="AlphaFoldDB" id="A0A1V8NZK9"/>